<keyword evidence="1" id="KW-0175">Coiled coil</keyword>
<accession>A0A3L8GNQ6</accession>
<feature type="compositionally biased region" description="Polar residues" evidence="2">
    <location>
        <begin position="994"/>
        <end position="1020"/>
    </location>
</feature>
<dbReference type="OrthoDB" id="2237733at2"/>
<dbReference type="RefSeq" id="WP_003100928.1">
    <property type="nucleotide sequence ID" value="NZ_CP010783.1"/>
</dbReference>
<protein>
    <recommendedName>
        <fullName evidence="5">YSIRK-type signal peptide-containing protein</fullName>
    </recommendedName>
</protein>
<evidence type="ECO:0000256" key="1">
    <source>
        <dbReference type="SAM" id="Coils"/>
    </source>
</evidence>
<evidence type="ECO:0000256" key="2">
    <source>
        <dbReference type="SAM" id="MobiDB-lite"/>
    </source>
</evidence>
<feature type="coiled-coil region" evidence="1">
    <location>
        <begin position="100"/>
        <end position="147"/>
    </location>
</feature>
<evidence type="ECO:0000313" key="4">
    <source>
        <dbReference type="Proteomes" id="UP000269148"/>
    </source>
</evidence>
<evidence type="ECO:0000313" key="3">
    <source>
        <dbReference type="EMBL" id="RLU58257.1"/>
    </source>
</evidence>
<dbReference type="GeneID" id="35765699"/>
<organism evidence="3 4">
    <name type="scientific">Streptococcus iniae</name>
    <name type="common">Streptococcus shiloi</name>
    <dbReference type="NCBI Taxonomy" id="1346"/>
    <lineage>
        <taxon>Bacteria</taxon>
        <taxon>Bacillati</taxon>
        <taxon>Bacillota</taxon>
        <taxon>Bacilli</taxon>
        <taxon>Lactobacillales</taxon>
        <taxon>Streptococcaceae</taxon>
        <taxon>Streptococcus</taxon>
    </lineage>
</organism>
<evidence type="ECO:0008006" key="5">
    <source>
        <dbReference type="Google" id="ProtNLM"/>
    </source>
</evidence>
<sequence>MTIQNTQESKAFFSFRKSKKALVSVGIASLFLGLGMTSVSAQEVTENQEALAQLETNAVTTPDFDSQLKTFEEQGFEIEKTVLEVSYEKGQLQAIQANYQDDYSLQLARLKQEVAAYQEQVAHNKAIEEANQKAESAYQAKIKANQEAKVWNQQQEETYKKSLASYEASVKDLGNLYQFSQEDKKNPQNNSSESLQLYGQVDESQKNNITYYQNVKIKADLAALEAHSLKDALTWTANTRFEKVSGDYKVETGNDLKNETDRVHHLNKLSGYKVGDSFKLTNVGTIETGQSLHLQVTIKSIGEGYGTKTETGAFTIPQALYVGKIKDANGADSFEFIYRNHRHLGFEFAFINDKNEPIRLFTSQILGDIDWGQEVSIDFGAKGQSLYTIPDGAKVTYKDGKFTSEESLAVENFDKTPEGTLLMLGVGEVMNYTHYTEPSYYQNADKSEMNAQTFEDEKLGLMNGSSALSEGKKRVAGILFSLFGKSITLKETIKPKQAQLKTIEEAVTPIAVPIPKVEKPRLKAKLYQFTEQAAKEVIEVSYGFGTVIDSDEACSEEIRGQLLGLTEVEDNYGPLIEEDYESPLEGMSGQTASLSVEENYGPIIEEDYQSPLEGMSGYSFDLFEEEDSKPLATLIGANSMSDSIEDSQEVPEYKVSVSEEWLDTSIEEEDPIVELPSFRVRRGLESEETLESSDEMSFETELDAEEVSSQELSNQLLRANEIETEEEVTAPIDPLILQDLNFSTESVAELSLIEEETVNHSEWLTELVFPTVLEIEAVEELSVQVESKVILDLVETAKTDDALQAATEPSIGAIVIEEVLDINQSNDDSEPALADLAVDNEEKKSLESEEAVATDIDLVEEVLLPVLDYQQANTVLNDSFKEKVVLEEVSKTIIETTTRSSNESSVVSGAINYTTEENEDVIIQEMAVLPLAVIPQDVHFLDEENVPHNLPMTLDMSGHDLQGEELEAIVMNGLIDEKAATIAKDEVKVLPIEQASSDESSKQVLTDQASSRTAESSKTPSGFILTPVTSVKEKTMQEALPHTADQDAKKPMLFAMVMILAGLSLLKKKSETK</sequence>
<dbReference type="KEGG" id="siz:SI82_02610"/>
<feature type="region of interest" description="Disordered" evidence="2">
    <location>
        <begin position="994"/>
        <end position="1023"/>
    </location>
</feature>
<reference evidence="3 4" key="1">
    <citation type="submission" date="2018-06" db="EMBL/GenBank/DDBJ databases">
        <title>Mutators as drivers of adaptation in pathogenic bacteria and a risk factor for host jumps and vaccine escape.</title>
        <authorList>
            <person name="Barnes A.C."/>
            <person name="Silayeva O."/>
        </authorList>
    </citation>
    <scope>NUCLEOTIDE SEQUENCE [LARGE SCALE GENOMIC DNA]</scope>
    <source>
        <strain evidence="3 4">QMA0445</strain>
    </source>
</reference>
<gene>
    <name evidence="3" type="ORF">DIY07_02535</name>
</gene>
<dbReference type="EMBL" id="QLQD01000027">
    <property type="protein sequence ID" value="RLU58257.1"/>
    <property type="molecule type" value="Genomic_DNA"/>
</dbReference>
<dbReference type="STRING" id="1346.BMF34_02500"/>
<dbReference type="Proteomes" id="UP000269148">
    <property type="component" value="Unassembled WGS sequence"/>
</dbReference>
<name>A0A3L8GNQ6_STRIN</name>
<comment type="caution">
    <text evidence="3">The sequence shown here is derived from an EMBL/GenBank/DDBJ whole genome shotgun (WGS) entry which is preliminary data.</text>
</comment>
<dbReference type="AlphaFoldDB" id="A0A3L8GNQ6"/>
<proteinExistence type="predicted"/>